<evidence type="ECO:0000313" key="4">
    <source>
        <dbReference type="EMBL" id="SOC24370.1"/>
    </source>
</evidence>
<organism evidence="4 5">
    <name type="scientific">Ureibacillus xyleni</name>
    <dbReference type="NCBI Taxonomy" id="614648"/>
    <lineage>
        <taxon>Bacteria</taxon>
        <taxon>Bacillati</taxon>
        <taxon>Bacillota</taxon>
        <taxon>Bacilli</taxon>
        <taxon>Bacillales</taxon>
        <taxon>Caryophanaceae</taxon>
        <taxon>Ureibacillus</taxon>
    </lineage>
</organism>
<evidence type="ECO:0000256" key="1">
    <source>
        <dbReference type="ARBA" id="ARBA00023125"/>
    </source>
</evidence>
<evidence type="ECO:0000259" key="3">
    <source>
        <dbReference type="PROSITE" id="PS50977"/>
    </source>
</evidence>
<reference evidence="5" key="1">
    <citation type="submission" date="2017-08" db="EMBL/GenBank/DDBJ databases">
        <authorList>
            <person name="Varghese N."/>
            <person name="Submissions S."/>
        </authorList>
    </citation>
    <scope>NUCLEOTIDE SEQUENCE [LARGE SCALE GENOMIC DNA]</scope>
    <source>
        <strain evidence="5">JC22</strain>
    </source>
</reference>
<dbReference type="InterPro" id="IPR001647">
    <property type="entry name" value="HTH_TetR"/>
</dbReference>
<dbReference type="PROSITE" id="PS50977">
    <property type="entry name" value="HTH_TETR_2"/>
    <property type="match status" value="1"/>
</dbReference>
<feature type="DNA-binding region" description="H-T-H motif" evidence="2">
    <location>
        <begin position="33"/>
        <end position="52"/>
    </location>
</feature>
<dbReference type="SUPFAM" id="SSF46689">
    <property type="entry name" value="Homeodomain-like"/>
    <property type="match status" value="1"/>
</dbReference>
<keyword evidence="5" id="KW-1185">Reference proteome</keyword>
<protein>
    <submittedName>
        <fullName evidence="4">TetR family transcriptional regulator</fullName>
    </submittedName>
</protein>
<dbReference type="EMBL" id="OBMQ01000017">
    <property type="protein sequence ID" value="SOC24370.1"/>
    <property type="molecule type" value="Genomic_DNA"/>
</dbReference>
<dbReference type="Gene3D" id="1.10.357.10">
    <property type="entry name" value="Tetracycline Repressor, domain 2"/>
    <property type="match status" value="1"/>
</dbReference>
<evidence type="ECO:0000256" key="2">
    <source>
        <dbReference type="PROSITE-ProRule" id="PRU00335"/>
    </source>
</evidence>
<keyword evidence="1 2" id="KW-0238">DNA-binding</keyword>
<dbReference type="PANTHER" id="PTHR43479">
    <property type="entry name" value="ACREF/ENVCD OPERON REPRESSOR-RELATED"/>
    <property type="match status" value="1"/>
</dbReference>
<dbReference type="RefSeq" id="WP_161946732.1">
    <property type="nucleotide sequence ID" value="NZ_OBMQ01000017.1"/>
</dbReference>
<dbReference type="AlphaFoldDB" id="A0A285TTB6"/>
<dbReference type="PROSITE" id="PS01081">
    <property type="entry name" value="HTH_TETR_1"/>
    <property type="match status" value="1"/>
</dbReference>
<dbReference type="GO" id="GO:0003677">
    <property type="term" value="F:DNA binding"/>
    <property type="evidence" value="ECO:0007669"/>
    <property type="project" value="UniProtKB-UniRule"/>
</dbReference>
<dbReference type="PANTHER" id="PTHR43479:SF11">
    <property type="entry name" value="ACREF_ENVCD OPERON REPRESSOR-RELATED"/>
    <property type="match status" value="1"/>
</dbReference>
<dbReference type="InterPro" id="IPR050624">
    <property type="entry name" value="HTH-type_Tx_Regulator"/>
</dbReference>
<accession>A0A285TTB6</accession>
<dbReference type="PRINTS" id="PR00455">
    <property type="entry name" value="HTHTETR"/>
</dbReference>
<evidence type="ECO:0000313" key="5">
    <source>
        <dbReference type="Proteomes" id="UP000219636"/>
    </source>
</evidence>
<dbReference type="InterPro" id="IPR009057">
    <property type="entry name" value="Homeodomain-like_sf"/>
</dbReference>
<dbReference type="Pfam" id="PF00440">
    <property type="entry name" value="TetR_N"/>
    <property type="match status" value="1"/>
</dbReference>
<sequence>MPRFSENEKDIIRKRLMEKGKELFLQFGLRKTSIDSIISASGIAKGSFYTFFRSKEELFLEIWFEEESKYNQFLTEIMLSAKTPKDMIIQVCKGTFEYLESNPFHRNLYERNETEYLIRKLPPGQYTSLIEQDNSTFIPLLEKLQQEGEIIPIEPEIIMGIHRCLSYLPLLKEEIGPEVFPKVLETMIMLIAEGLTTQKTQVDFL</sequence>
<dbReference type="Proteomes" id="UP000219636">
    <property type="component" value="Unassembled WGS sequence"/>
</dbReference>
<dbReference type="InterPro" id="IPR023772">
    <property type="entry name" value="DNA-bd_HTH_TetR-type_CS"/>
</dbReference>
<proteinExistence type="predicted"/>
<name>A0A285TTB6_9BACL</name>
<gene>
    <name evidence="4" type="ORF">SAMN05880501_11719</name>
</gene>
<feature type="domain" description="HTH tetR-type" evidence="3">
    <location>
        <begin position="10"/>
        <end position="70"/>
    </location>
</feature>